<feature type="binding site" evidence="7">
    <location>
        <position position="127"/>
    </location>
    <ligand>
        <name>Fe cation</name>
        <dbReference type="ChEBI" id="CHEBI:24875"/>
        <label>1</label>
    </ligand>
</feature>
<accession>A0A4P7VKC8</accession>
<dbReference type="GO" id="GO:0005829">
    <property type="term" value="C:cytosol"/>
    <property type="evidence" value="ECO:0007669"/>
    <property type="project" value="TreeGrafter"/>
</dbReference>
<feature type="binding site" evidence="7">
    <location>
        <position position="53"/>
    </location>
    <ligand>
        <name>Fe cation</name>
        <dbReference type="ChEBI" id="CHEBI:24875"/>
        <label>1</label>
    </ligand>
</feature>
<sequence length="172" mass="19702">MLSNKVQSALNAQINAEFWSAYLYLSMACHFDAEGKPGIANWFRIQFQEEQAHAQIFMNYVNARAGRVELKPIDAVPTQWESPIAAFENTLEHERKVTSLINDLYALAEAEHDYATRDQLNWFVKEQVEEEDTARQLIDKFKLIGNDGMGQYMLDQELASRVYNVPSPLAQA</sequence>
<gene>
    <name evidence="10" type="ORF">E7746_09870</name>
</gene>
<evidence type="ECO:0000256" key="4">
    <source>
        <dbReference type="ARBA" id="ARBA00023002"/>
    </source>
</evidence>
<organism evidence="10 11">
    <name type="scientific">Muribaculum gordoncarteri</name>
    <dbReference type="NCBI Taxonomy" id="2530390"/>
    <lineage>
        <taxon>Bacteria</taxon>
        <taxon>Pseudomonadati</taxon>
        <taxon>Bacteroidota</taxon>
        <taxon>Bacteroidia</taxon>
        <taxon>Bacteroidales</taxon>
        <taxon>Muribaculaceae</taxon>
        <taxon>Muribaculum</taxon>
    </lineage>
</organism>
<feature type="binding site" evidence="7">
    <location>
        <position position="50"/>
    </location>
    <ligand>
        <name>Fe cation</name>
        <dbReference type="ChEBI" id="CHEBI:24875"/>
        <label>1</label>
    </ligand>
</feature>
<dbReference type="FunFam" id="1.20.1260.10:FF:000001">
    <property type="entry name" value="Non-heme ferritin"/>
    <property type="match status" value="1"/>
</dbReference>
<dbReference type="GO" id="GO:0006826">
    <property type="term" value="P:iron ion transport"/>
    <property type="evidence" value="ECO:0007669"/>
    <property type="project" value="InterPro"/>
</dbReference>
<dbReference type="InterPro" id="IPR009040">
    <property type="entry name" value="Ferritin-like_diiron"/>
</dbReference>
<comment type="subcellular location">
    <subcellularLocation>
        <location evidence="8">Cytoplasm</location>
    </subcellularLocation>
</comment>
<dbReference type="RefSeq" id="WP_135947203.1">
    <property type="nucleotide sequence ID" value="NZ_CP039393.1"/>
</dbReference>
<proteinExistence type="inferred from homology"/>
<evidence type="ECO:0000256" key="8">
    <source>
        <dbReference type="RuleBase" id="RU361145"/>
    </source>
</evidence>
<comment type="similarity">
    <text evidence="1 8">Belongs to the ferritin family. Prokaryotic subfamily.</text>
</comment>
<keyword evidence="8" id="KW-0963">Cytoplasm</keyword>
<feature type="binding site" evidence="7">
    <location>
        <position position="17"/>
    </location>
    <ligand>
        <name>Fe cation</name>
        <dbReference type="ChEBI" id="CHEBI:24875"/>
        <label>1</label>
    </ligand>
</feature>
<feature type="domain" description="Ferritin-like diiron" evidence="9">
    <location>
        <begin position="1"/>
        <end position="145"/>
    </location>
</feature>
<keyword evidence="5 7" id="KW-0408">Iron</keyword>
<protein>
    <recommendedName>
        <fullName evidence="8">Ferritin</fullName>
        <ecNumber evidence="8">1.16.3.2</ecNumber>
    </recommendedName>
</protein>
<dbReference type="EMBL" id="CP039393">
    <property type="protein sequence ID" value="QCD36162.1"/>
    <property type="molecule type" value="Genomic_DNA"/>
</dbReference>
<evidence type="ECO:0000259" key="9">
    <source>
        <dbReference type="PROSITE" id="PS50905"/>
    </source>
</evidence>
<dbReference type="InterPro" id="IPR001519">
    <property type="entry name" value="Ferritin"/>
</dbReference>
<dbReference type="SUPFAM" id="SSF47240">
    <property type="entry name" value="Ferritin-like"/>
    <property type="match status" value="1"/>
</dbReference>
<evidence type="ECO:0000313" key="11">
    <source>
        <dbReference type="Proteomes" id="UP000297031"/>
    </source>
</evidence>
<keyword evidence="3 7" id="KW-0479">Metal-binding</keyword>
<comment type="function">
    <text evidence="6">May alleviate iron toxicity in the presence of oxygen.</text>
</comment>
<reference evidence="10 11" key="1">
    <citation type="submission" date="2019-02" db="EMBL/GenBank/DDBJ databases">
        <title>Isolation and identification of novel species under the genus Muribaculum.</title>
        <authorList>
            <person name="Miyake S."/>
            <person name="Ding Y."/>
            <person name="Low A."/>
            <person name="Soh M."/>
            <person name="Seedorf H."/>
        </authorList>
    </citation>
    <scope>NUCLEOTIDE SEQUENCE [LARGE SCALE GENOMIC DNA]</scope>
    <source>
        <strain evidence="10 11">TLL-A4</strain>
    </source>
</reference>
<dbReference type="GO" id="GO:0006879">
    <property type="term" value="P:intracellular iron ion homeostasis"/>
    <property type="evidence" value="ECO:0007669"/>
    <property type="project" value="UniProtKB-KW"/>
</dbReference>
<dbReference type="Pfam" id="PF00210">
    <property type="entry name" value="Ferritin"/>
    <property type="match status" value="1"/>
</dbReference>
<keyword evidence="11" id="KW-1185">Reference proteome</keyword>
<dbReference type="GO" id="GO:0004322">
    <property type="term" value="F:ferroxidase activity"/>
    <property type="evidence" value="ECO:0007669"/>
    <property type="project" value="TreeGrafter"/>
</dbReference>
<evidence type="ECO:0000256" key="1">
    <source>
        <dbReference type="ARBA" id="ARBA00006950"/>
    </source>
</evidence>
<comment type="function">
    <text evidence="8">Iron-storage protein.</text>
</comment>
<dbReference type="GO" id="GO:0042802">
    <property type="term" value="F:identical protein binding"/>
    <property type="evidence" value="ECO:0007669"/>
    <property type="project" value="UniProtKB-ARBA"/>
</dbReference>
<dbReference type="OrthoDB" id="9801481at2"/>
<feature type="binding site" evidence="7">
    <location>
        <position position="94"/>
    </location>
    <ligand>
        <name>Fe cation</name>
        <dbReference type="ChEBI" id="CHEBI:24875"/>
        <label>1</label>
    </ligand>
</feature>
<dbReference type="InterPro" id="IPR009078">
    <property type="entry name" value="Ferritin-like_SF"/>
</dbReference>
<dbReference type="EC" id="1.16.3.2" evidence="8"/>
<dbReference type="GO" id="GO:0008198">
    <property type="term" value="F:ferrous iron binding"/>
    <property type="evidence" value="ECO:0007669"/>
    <property type="project" value="TreeGrafter"/>
</dbReference>
<dbReference type="InterPro" id="IPR012347">
    <property type="entry name" value="Ferritin-like"/>
</dbReference>
<dbReference type="PROSITE" id="PS50905">
    <property type="entry name" value="FERRITIN_LIKE"/>
    <property type="match status" value="1"/>
</dbReference>
<dbReference type="Proteomes" id="UP000297031">
    <property type="component" value="Chromosome"/>
</dbReference>
<keyword evidence="4" id="KW-0560">Oxidoreductase</keyword>
<evidence type="ECO:0000256" key="2">
    <source>
        <dbReference type="ARBA" id="ARBA00022434"/>
    </source>
</evidence>
<evidence type="ECO:0000256" key="6">
    <source>
        <dbReference type="ARBA" id="ARBA00054546"/>
    </source>
</evidence>
<dbReference type="AlphaFoldDB" id="A0A4P7VKC8"/>
<dbReference type="GO" id="GO:0008199">
    <property type="term" value="F:ferric iron binding"/>
    <property type="evidence" value="ECO:0007669"/>
    <property type="project" value="InterPro"/>
</dbReference>
<evidence type="ECO:0000313" key="10">
    <source>
        <dbReference type="EMBL" id="QCD36162.1"/>
    </source>
</evidence>
<keyword evidence="2 8" id="KW-0409">Iron storage</keyword>
<dbReference type="InterPro" id="IPR008331">
    <property type="entry name" value="Ferritin_DPS_dom"/>
</dbReference>
<evidence type="ECO:0000256" key="3">
    <source>
        <dbReference type="ARBA" id="ARBA00022723"/>
    </source>
</evidence>
<evidence type="ECO:0000256" key="7">
    <source>
        <dbReference type="PIRSR" id="PIRSR601519-1"/>
    </source>
</evidence>
<name>A0A4P7VKC8_9BACT</name>
<evidence type="ECO:0000256" key="5">
    <source>
        <dbReference type="ARBA" id="ARBA00023004"/>
    </source>
</evidence>
<dbReference type="CDD" id="cd01055">
    <property type="entry name" value="Nonheme_Ferritin"/>
    <property type="match status" value="1"/>
</dbReference>
<dbReference type="Gene3D" id="1.20.1260.10">
    <property type="match status" value="1"/>
</dbReference>
<dbReference type="KEGG" id="mgod:E7746_09870"/>
<dbReference type="PANTHER" id="PTHR11431:SF127">
    <property type="entry name" value="BACTERIAL NON-HEME FERRITIN"/>
    <property type="match status" value="1"/>
</dbReference>
<dbReference type="InterPro" id="IPR041719">
    <property type="entry name" value="Ferritin_prok"/>
</dbReference>
<dbReference type="PANTHER" id="PTHR11431">
    <property type="entry name" value="FERRITIN"/>
    <property type="match status" value="1"/>
</dbReference>
<comment type="catalytic activity">
    <reaction evidence="8">
        <text>4 Fe(2+) + O2 + 6 H2O = 4 iron(III) oxide-hydroxide + 12 H(+)</text>
        <dbReference type="Rhea" id="RHEA:11972"/>
        <dbReference type="ChEBI" id="CHEBI:15377"/>
        <dbReference type="ChEBI" id="CHEBI:15378"/>
        <dbReference type="ChEBI" id="CHEBI:15379"/>
        <dbReference type="ChEBI" id="CHEBI:29033"/>
        <dbReference type="ChEBI" id="CHEBI:78619"/>
        <dbReference type="EC" id="1.16.3.2"/>
    </reaction>
</comment>
<dbReference type="PROSITE" id="PS51257">
    <property type="entry name" value="PROKAR_LIPOPROTEIN"/>
    <property type="match status" value="1"/>
</dbReference>